<dbReference type="Pfam" id="PF13174">
    <property type="entry name" value="TPR_6"/>
    <property type="match status" value="1"/>
</dbReference>
<dbReference type="InterPro" id="IPR011990">
    <property type="entry name" value="TPR-like_helical_dom_sf"/>
</dbReference>
<keyword evidence="3" id="KW-1185">Reference proteome</keyword>
<evidence type="ECO:0000256" key="1">
    <source>
        <dbReference type="SAM" id="MobiDB-lite"/>
    </source>
</evidence>
<dbReference type="SUPFAM" id="SSF48452">
    <property type="entry name" value="TPR-like"/>
    <property type="match status" value="1"/>
</dbReference>
<accession>A0ABY7GUU1</accession>
<organism evidence="2 3">
    <name type="scientific">Nannocystis punicea</name>
    <dbReference type="NCBI Taxonomy" id="2995304"/>
    <lineage>
        <taxon>Bacteria</taxon>
        <taxon>Pseudomonadati</taxon>
        <taxon>Myxococcota</taxon>
        <taxon>Polyangia</taxon>
        <taxon>Nannocystales</taxon>
        <taxon>Nannocystaceae</taxon>
        <taxon>Nannocystis</taxon>
    </lineage>
</organism>
<feature type="region of interest" description="Disordered" evidence="1">
    <location>
        <begin position="18"/>
        <end position="40"/>
    </location>
</feature>
<sequence length="500" mass="55644">MNPAALAVSLVLNLTACPEAPEETDPPRSEVDRQPTRPLAGLTYEPRDAAVRLAGLARALATTRDPHLRADLLLARATLHMAHARHELRAALEATLDRDQAAAPAQKQRLLALAAAHEGARKRAHARALADFALLVCAPGDRTRGFACDPPAALREWQHMDEALHRLAWVLLAEQRPDDARPVLRRLVDRHPASPHHTEALLDAADLAFERAEFAGAEPLYRRAMNAAAPAASRAYAMDRLAWVLWHLGRDAEALSSLTAAVTLARHEPVARYLRRDLVQLYAHIGRPAEAHATFARVAPEQALELMVRLGETWLDLCRPADAVAAFAELQRLAPDDPRECEWQDLVTGNVDRLGDPARQIAELERQHAALARARSRWPLGHPHLARCTAATRERTLEVAVAAHERFRNTRDRALAEPVDRLYGAFVTLFPADAEAPRVRVYRADAAWLHAEIERRDAERWTFAAGRYDEAIAAGLDRRRHDDAVHARDFARKHAAEHSR</sequence>
<gene>
    <name evidence="2" type="ORF">O0S08_31480</name>
</gene>
<evidence type="ECO:0000313" key="2">
    <source>
        <dbReference type="EMBL" id="WAS90732.1"/>
    </source>
</evidence>
<name>A0ABY7GUU1_9BACT</name>
<feature type="compositionally biased region" description="Basic and acidic residues" evidence="1">
    <location>
        <begin position="25"/>
        <end position="35"/>
    </location>
</feature>
<reference evidence="2" key="1">
    <citation type="submission" date="2022-11" db="EMBL/GenBank/DDBJ databases">
        <title>Minimal conservation of predation-associated metabolite biosynthetic gene clusters underscores biosynthetic potential of Myxococcota including descriptions for ten novel species: Archangium lansinium sp. nov., Myxococcus landrumus sp. nov., Nannocystis bai.</title>
        <authorList>
            <person name="Ahearne A."/>
            <person name="Stevens C."/>
            <person name="Dowd S."/>
        </authorList>
    </citation>
    <scope>NUCLEOTIDE SEQUENCE</scope>
    <source>
        <strain evidence="2">Fl3</strain>
    </source>
</reference>
<dbReference type="InterPro" id="IPR019734">
    <property type="entry name" value="TPR_rpt"/>
</dbReference>
<evidence type="ECO:0000313" key="3">
    <source>
        <dbReference type="Proteomes" id="UP001164459"/>
    </source>
</evidence>
<proteinExistence type="predicted"/>
<dbReference type="EMBL" id="CP114040">
    <property type="protein sequence ID" value="WAS90732.1"/>
    <property type="molecule type" value="Genomic_DNA"/>
</dbReference>
<protein>
    <submittedName>
        <fullName evidence="2">Tetratricopeptide repeat protein</fullName>
    </submittedName>
</protein>
<dbReference type="Proteomes" id="UP001164459">
    <property type="component" value="Chromosome"/>
</dbReference>
<dbReference type="RefSeq" id="WP_269033059.1">
    <property type="nucleotide sequence ID" value="NZ_CP114040.1"/>
</dbReference>
<dbReference type="Gene3D" id="1.25.40.10">
    <property type="entry name" value="Tetratricopeptide repeat domain"/>
    <property type="match status" value="1"/>
</dbReference>